<evidence type="ECO:0000313" key="9">
    <source>
        <dbReference type="Proteomes" id="UP000443353"/>
    </source>
</evidence>
<evidence type="ECO:0000256" key="5">
    <source>
        <dbReference type="ARBA" id="ARBA00022989"/>
    </source>
</evidence>
<keyword evidence="6 7" id="KW-0472">Membrane</keyword>
<dbReference type="GO" id="GO:0015109">
    <property type="term" value="F:chromate transmembrane transporter activity"/>
    <property type="evidence" value="ECO:0007669"/>
    <property type="project" value="InterPro"/>
</dbReference>
<keyword evidence="9" id="KW-1185">Reference proteome</keyword>
<keyword evidence="3" id="KW-1003">Cell membrane</keyword>
<evidence type="ECO:0000256" key="2">
    <source>
        <dbReference type="ARBA" id="ARBA00005262"/>
    </source>
</evidence>
<comment type="subcellular location">
    <subcellularLocation>
        <location evidence="1">Cell membrane</location>
        <topology evidence="1">Multi-pass membrane protein</topology>
    </subcellularLocation>
</comment>
<dbReference type="Pfam" id="PF02417">
    <property type="entry name" value="Chromate_transp"/>
    <property type="match status" value="1"/>
</dbReference>
<comment type="caution">
    <text evidence="8">The sequence shown here is derived from an EMBL/GenBank/DDBJ whole genome shotgun (WGS) entry which is preliminary data.</text>
</comment>
<evidence type="ECO:0000256" key="3">
    <source>
        <dbReference type="ARBA" id="ARBA00022475"/>
    </source>
</evidence>
<dbReference type="GO" id="GO:0005886">
    <property type="term" value="C:plasma membrane"/>
    <property type="evidence" value="ECO:0007669"/>
    <property type="project" value="UniProtKB-SubCell"/>
</dbReference>
<accession>A0A7X3K600</accession>
<comment type="similarity">
    <text evidence="2">Belongs to the chromate ion transporter (CHR) (TC 2.A.51) family.</text>
</comment>
<feature type="transmembrane region" description="Helical" evidence="7">
    <location>
        <begin position="128"/>
        <end position="146"/>
    </location>
</feature>
<feature type="transmembrane region" description="Helical" evidence="7">
    <location>
        <begin position="158"/>
        <end position="176"/>
    </location>
</feature>
<evidence type="ECO:0000256" key="4">
    <source>
        <dbReference type="ARBA" id="ARBA00022692"/>
    </source>
</evidence>
<reference evidence="8 9" key="1">
    <citation type="submission" date="2019-12" db="EMBL/GenBank/DDBJ databases">
        <authorList>
            <person name="Li C."/>
            <person name="Zhao J."/>
        </authorList>
    </citation>
    <scope>NUCLEOTIDE SEQUENCE [LARGE SCALE GENOMIC DNA]</scope>
    <source>
        <strain evidence="8 9">NEAU-DD11</strain>
    </source>
</reference>
<organism evidence="8 9">
    <name type="scientific">Massilia cellulosiltytica</name>
    <dbReference type="NCBI Taxonomy" id="2683234"/>
    <lineage>
        <taxon>Bacteria</taxon>
        <taxon>Pseudomonadati</taxon>
        <taxon>Pseudomonadota</taxon>
        <taxon>Betaproteobacteria</taxon>
        <taxon>Burkholderiales</taxon>
        <taxon>Oxalobacteraceae</taxon>
        <taxon>Telluria group</taxon>
        <taxon>Massilia</taxon>
    </lineage>
</organism>
<evidence type="ECO:0000256" key="7">
    <source>
        <dbReference type="SAM" id="Phobius"/>
    </source>
</evidence>
<dbReference type="Proteomes" id="UP000443353">
    <property type="component" value="Unassembled WGS sequence"/>
</dbReference>
<evidence type="ECO:0000256" key="1">
    <source>
        <dbReference type="ARBA" id="ARBA00004651"/>
    </source>
</evidence>
<sequence>MNAPPSSPPSGTSAPSASANRPRSLADLFISFTLLALQGFGGVLAIVQREIVDRKRWLTQEEFIEDWAVAQIMPGPNVVNLSLMIGGRHFGVAGALAALAGLLTVPLILVIGLAVLHDRFADNPVVAGALHGMAAVCAGLIGAAGLRLASALKKSPMPLSWCLAIAAAGFILVAFLKCPLPWVLFGLGGLGCVLTYRRLAT</sequence>
<dbReference type="PANTHER" id="PTHR43663">
    <property type="entry name" value="CHROMATE TRANSPORT PROTEIN-RELATED"/>
    <property type="match status" value="1"/>
</dbReference>
<feature type="transmembrane region" description="Helical" evidence="7">
    <location>
        <begin position="182"/>
        <end position="199"/>
    </location>
</feature>
<dbReference type="AlphaFoldDB" id="A0A7X3K600"/>
<dbReference type="RefSeq" id="WP_056135496.1">
    <property type="nucleotide sequence ID" value="NZ_WSES01000002.1"/>
</dbReference>
<evidence type="ECO:0000256" key="6">
    <source>
        <dbReference type="ARBA" id="ARBA00023136"/>
    </source>
</evidence>
<name>A0A7X3K600_9BURK</name>
<feature type="transmembrane region" description="Helical" evidence="7">
    <location>
        <begin position="90"/>
        <end position="116"/>
    </location>
</feature>
<keyword evidence="5 7" id="KW-1133">Transmembrane helix</keyword>
<keyword evidence="4 7" id="KW-0812">Transmembrane</keyword>
<evidence type="ECO:0000313" key="8">
    <source>
        <dbReference type="EMBL" id="MVW59404.1"/>
    </source>
</evidence>
<feature type="transmembrane region" description="Helical" evidence="7">
    <location>
        <begin position="28"/>
        <end position="47"/>
    </location>
</feature>
<proteinExistence type="inferred from homology"/>
<dbReference type="EMBL" id="WSES01000002">
    <property type="protein sequence ID" value="MVW59404.1"/>
    <property type="molecule type" value="Genomic_DNA"/>
</dbReference>
<dbReference type="PANTHER" id="PTHR43663:SF1">
    <property type="entry name" value="CHROMATE TRANSPORTER"/>
    <property type="match status" value="1"/>
</dbReference>
<gene>
    <name evidence="8" type="ORF">GPY61_05635</name>
</gene>
<protein>
    <submittedName>
        <fullName evidence="8">Chromate transporter</fullName>
    </submittedName>
</protein>
<dbReference type="InterPro" id="IPR052518">
    <property type="entry name" value="CHR_Transporter"/>
</dbReference>
<dbReference type="InterPro" id="IPR003370">
    <property type="entry name" value="Chromate_transpt"/>
</dbReference>